<dbReference type="EnsemblPlants" id="OMERI05G15180.4">
    <property type="protein sequence ID" value="OMERI05G15180.4"/>
    <property type="gene ID" value="OMERI05G15180"/>
</dbReference>
<evidence type="ECO:0000313" key="2">
    <source>
        <dbReference type="EnsemblPlants" id="OMERI05G15180.4"/>
    </source>
</evidence>
<dbReference type="Gramene" id="OMERI05G15180.5">
    <property type="protein sequence ID" value="OMERI05G15180.5"/>
    <property type="gene ID" value="OMERI05G15180"/>
</dbReference>
<dbReference type="Proteomes" id="UP000008021">
    <property type="component" value="Chromosome 5"/>
</dbReference>
<dbReference type="EnsemblPlants" id="OMERI05G15180.3">
    <property type="protein sequence ID" value="OMERI05G15180.3"/>
    <property type="gene ID" value="OMERI05G15180"/>
</dbReference>
<dbReference type="Gramene" id="OMERI05G15180.4">
    <property type="protein sequence ID" value="OMERI05G15180.4"/>
    <property type="gene ID" value="OMERI05G15180"/>
</dbReference>
<reference evidence="2" key="2">
    <citation type="submission" date="2018-05" db="EMBL/GenBank/DDBJ databases">
        <title>OmerRS3 (Oryza meridionalis Reference Sequence Version 3).</title>
        <authorList>
            <person name="Zhang J."/>
            <person name="Kudrna D."/>
            <person name="Lee S."/>
            <person name="Talag J."/>
            <person name="Welchert J."/>
            <person name="Wing R.A."/>
        </authorList>
    </citation>
    <scope>NUCLEOTIDE SEQUENCE [LARGE SCALE GENOMIC DNA]</scope>
    <source>
        <strain evidence="2">OR44</strain>
    </source>
</reference>
<dbReference type="EnsemblPlants" id="OMERI05G15180.1">
    <property type="protein sequence ID" value="OMERI05G15180.1"/>
    <property type="gene ID" value="OMERI05G15180"/>
</dbReference>
<reference evidence="2" key="1">
    <citation type="submission" date="2015-04" db="UniProtKB">
        <authorList>
            <consortium name="EnsemblPlants"/>
        </authorList>
    </citation>
    <scope>IDENTIFICATION</scope>
</reference>
<dbReference type="Gramene" id="OMERI05G15180.3">
    <property type="protein sequence ID" value="OMERI05G15180.3"/>
    <property type="gene ID" value="OMERI05G15180"/>
</dbReference>
<proteinExistence type="predicted"/>
<evidence type="ECO:0000256" key="1">
    <source>
        <dbReference type="SAM" id="MobiDB-lite"/>
    </source>
</evidence>
<dbReference type="HOGENOM" id="CLU_2546443_0_0_1"/>
<dbReference type="AlphaFoldDB" id="A0A0E0DRR9"/>
<accession>A0A0E0DRR9</accession>
<dbReference type="EnsemblPlants" id="OMERI05G15180.5">
    <property type="protein sequence ID" value="OMERI05G15180.5"/>
    <property type="gene ID" value="OMERI05G15180"/>
</dbReference>
<feature type="compositionally biased region" description="Low complexity" evidence="1">
    <location>
        <begin position="24"/>
        <end position="37"/>
    </location>
</feature>
<sequence>MELSRLCYLLHRLTATAPKKKKLSSFVSSSSPSHSQNPPNPGSKARSLALPRFARSPIGPRQERWFHGLELLGRLFVGTLVLT</sequence>
<evidence type="ECO:0000313" key="3">
    <source>
        <dbReference type="Proteomes" id="UP000008021"/>
    </source>
</evidence>
<keyword evidence="3" id="KW-1185">Reference proteome</keyword>
<organism evidence="2">
    <name type="scientific">Oryza meridionalis</name>
    <dbReference type="NCBI Taxonomy" id="40149"/>
    <lineage>
        <taxon>Eukaryota</taxon>
        <taxon>Viridiplantae</taxon>
        <taxon>Streptophyta</taxon>
        <taxon>Embryophyta</taxon>
        <taxon>Tracheophyta</taxon>
        <taxon>Spermatophyta</taxon>
        <taxon>Magnoliopsida</taxon>
        <taxon>Liliopsida</taxon>
        <taxon>Poales</taxon>
        <taxon>Poaceae</taxon>
        <taxon>BOP clade</taxon>
        <taxon>Oryzoideae</taxon>
        <taxon>Oryzeae</taxon>
        <taxon>Oryzinae</taxon>
        <taxon>Oryza</taxon>
    </lineage>
</organism>
<dbReference type="Gramene" id="OMERI05G15180.1">
    <property type="protein sequence ID" value="OMERI05G15180.1"/>
    <property type="gene ID" value="OMERI05G15180"/>
</dbReference>
<name>A0A0E0DRR9_9ORYZ</name>
<feature type="region of interest" description="Disordered" evidence="1">
    <location>
        <begin position="19"/>
        <end position="48"/>
    </location>
</feature>
<protein>
    <submittedName>
        <fullName evidence="2">Uncharacterized protein</fullName>
    </submittedName>
</protein>